<dbReference type="InterPro" id="IPR018089">
    <property type="entry name" value="OMPdecase_AS"/>
</dbReference>
<dbReference type="Gene3D" id="3.20.20.70">
    <property type="entry name" value="Aldolase class I"/>
    <property type="match status" value="1"/>
</dbReference>
<sequence>MLDPLQHRPDVQQLGVTPFGDRLAAAFAERGHLCVGIDPHPWLLEAWELPDDARGVRDFGLRAVEAAAGQACAIKPQVAFFERHGATGYSALEAVLAEARDAGLIVIADAKRGDVGSTVEAYGRAWLSIGSPLEADAMTVSAYQGAGSLDAVRALATAQGKGLFVLAATSNPESFGLQQAIVPGTGETVAAAIAHEVSGWNHARIPGSFGLVLGATVELGAYGIDPHRLAGTPVLAPGFGHQGARFSDIRRLFGPLADTALVSVSRSVLQVGPERLAEAVRRHSAEVSECLA</sequence>
<dbReference type="SUPFAM" id="SSF51366">
    <property type="entry name" value="Ribulose-phoshate binding barrel"/>
    <property type="match status" value="1"/>
</dbReference>
<protein>
    <recommendedName>
        <fullName evidence="7">Orotidine-5'-phosphate decarboxylase</fullName>
        <ecNumber evidence="7">4.1.1.23</ecNumber>
    </recommendedName>
</protein>
<evidence type="ECO:0000256" key="5">
    <source>
        <dbReference type="ARBA" id="ARBA00023239"/>
    </source>
</evidence>
<dbReference type="InterPro" id="IPR013785">
    <property type="entry name" value="Aldolase_TIM"/>
</dbReference>
<dbReference type="EC" id="4.1.1.23" evidence="7"/>
<keyword evidence="3" id="KW-0210">Decarboxylase</keyword>
<evidence type="ECO:0000256" key="7">
    <source>
        <dbReference type="NCBIfam" id="TIGR02127"/>
    </source>
</evidence>
<feature type="domain" description="Orotidine 5'-phosphate decarboxylase" evidence="8">
    <location>
        <begin position="32"/>
        <end position="280"/>
    </location>
</feature>
<evidence type="ECO:0000256" key="3">
    <source>
        <dbReference type="ARBA" id="ARBA00022793"/>
    </source>
</evidence>
<keyword evidence="5 9" id="KW-0456">Lyase</keyword>
<organism evidence="9 10">
    <name type="scientific">Ruicaihuangia caeni</name>
    <dbReference type="NCBI Taxonomy" id="3042517"/>
    <lineage>
        <taxon>Bacteria</taxon>
        <taxon>Bacillati</taxon>
        <taxon>Actinomycetota</taxon>
        <taxon>Actinomycetes</taxon>
        <taxon>Micrococcales</taxon>
        <taxon>Microbacteriaceae</taxon>
        <taxon>Ruicaihuangia</taxon>
    </lineage>
</organism>
<dbReference type="GO" id="GO:0009220">
    <property type="term" value="P:pyrimidine ribonucleotide biosynthetic process"/>
    <property type="evidence" value="ECO:0007669"/>
    <property type="project" value="UniProtKB-UniRule"/>
</dbReference>
<dbReference type="PANTHER" id="PTHR43375:SF1">
    <property type="entry name" value="OROTIDINE 5'-PHOSPHATE DECARBOXYLASE"/>
    <property type="match status" value="1"/>
</dbReference>
<dbReference type="AlphaFoldDB" id="A0AAW6T6W0"/>
<evidence type="ECO:0000313" key="9">
    <source>
        <dbReference type="EMBL" id="MDI2098074.1"/>
    </source>
</evidence>
<comment type="pathway">
    <text evidence="1">Pyrimidine metabolism; UMP biosynthesis via de novo pathway; UMP from orotate: step 2/2.</text>
</comment>
<reference evidence="9 10" key="1">
    <citation type="submission" date="2023-04" db="EMBL/GenBank/DDBJ databases">
        <title>Klugiella caeni sp. nov. isolated from the sludge of biochemical tank.</title>
        <authorList>
            <person name="Geng K."/>
        </authorList>
    </citation>
    <scope>NUCLEOTIDE SEQUENCE [LARGE SCALE GENOMIC DNA]</scope>
    <source>
        <strain evidence="9 10">YN-L-19</strain>
    </source>
</reference>
<keyword evidence="4" id="KW-0665">Pyrimidine biosynthesis</keyword>
<evidence type="ECO:0000256" key="2">
    <source>
        <dbReference type="ARBA" id="ARBA00008847"/>
    </source>
</evidence>
<evidence type="ECO:0000256" key="1">
    <source>
        <dbReference type="ARBA" id="ARBA00004861"/>
    </source>
</evidence>
<evidence type="ECO:0000313" key="10">
    <source>
        <dbReference type="Proteomes" id="UP001321506"/>
    </source>
</evidence>
<dbReference type="Proteomes" id="UP001321506">
    <property type="component" value="Unassembled WGS sequence"/>
</dbReference>
<dbReference type="NCBIfam" id="TIGR02127">
    <property type="entry name" value="pyrF_sub2"/>
    <property type="match status" value="1"/>
</dbReference>
<dbReference type="CDD" id="cd04725">
    <property type="entry name" value="OMP_decarboxylase_like"/>
    <property type="match status" value="1"/>
</dbReference>
<comment type="catalytic activity">
    <reaction evidence="6">
        <text>orotidine 5'-phosphate + H(+) = UMP + CO2</text>
        <dbReference type="Rhea" id="RHEA:11596"/>
        <dbReference type="ChEBI" id="CHEBI:15378"/>
        <dbReference type="ChEBI" id="CHEBI:16526"/>
        <dbReference type="ChEBI" id="CHEBI:57538"/>
        <dbReference type="ChEBI" id="CHEBI:57865"/>
        <dbReference type="EC" id="4.1.1.23"/>
    </reaction>
</comment>
<dbReference type="PROSITE" id="PS00156">
    <property type="entry name" value="OMPDECASE"/>
    <property type="match status" value="1"/>
</dbReference>
<comment type="similarity">
    <text evidence="2">Belongs to the OMP decarboxylase family. Type 2 subfamily.</text>
</comment>
<dbReference type="InterPro" id="IPR011060">
    <property type="entry name" value="RibuloseP-bd_barrel"/>
</dbReference>
<keyword evidence="10" id="KW-1185">Reference proteome</keyword>
<evidence type="ECO:0000256" key="4">
    <source>
        <dbReference type="ARBA" id="ARBA00022975"/>
    </source>
</evidence>
<proteinExistence type="inferred from homology"/>
<accession>A0AAW6T6W0</accession>
<comment type="caution">
    <text evidence="9">The sequence shown here is derived from an EMBL/GenBank/DDBJ whole genome shotgun (WGS) entry which is preliminary data.</text>
</comment>
<evidence type="ECO:0000259" key="8">
    <source>
        <dbReference type="SMART" id="SM00934"/>
    </source>
</evidence>
<dbReference type="SMART" id="SM00934">
    <property type="entry name" value="OMPdecase"/>
    <property type="match status" value="1"/>
</dbReference>
<dbReference type="EMBL" id="JASATX010000001">
    <property type="protein sequence ID" value="MDI2098074.1"/>
    <property type="molecule type" value="Genomic_DNA"/>
</dbReference>
<dbReference type="RefSeq" id="WP_281487839.1">
    <property type="nucleotide sequence ID" value="NZ_JASATX010000001.1"/>
</dbReference>
<name>A0AAW6T6W0_9MICO</name>
<dbReference type="PANTHER" id="PTHR43375">
    <property type="entry name" value="OROTIDINE 5'-PHOSPHATE DECARBOXYLASE"/>
    <property type="match status" value="1"/>
</dbReference>
<evidence type="ECO:0000256" key="6">
    <source>
        <dbReference type="ARBA" id="ARBA00049157"/>
    </source>
</evidence>
<dbReference type="Pfam" id="PF00215">
    <property type="entry name" value="OMPdecase"/>
    <property type="match status" value="1"/>
</dbReference>
<dbReference type="InterPro" id="IPR011995">
    <property type="entry name" value="OMPdecase_type-2"/>
</dbReference>
<dbReference type="InterPro" id="IPR001754">
    <property type="entry name" value="OMPdeCOase_dom"/>
</dbReference>
<dbReference type="GO" id="GO:0006207">
    <property type="term" value="P:'de novo' pyrimidine nucleobase biosynthetic process"/>
    <property type="evidence" value="ECO:0007669"/>
    <property type="project" value="InterPro"/>
</dbReference>
<gene>
    <name evidence="9" type="primary">pyrF</name>
    <name evidence="9" type="ORF">QF206_03730</name>
</gene>
<dbReference type="GO" id="GO:0004590">
    <property type="term" value="F:orotidine-5'-phosphate decarboxylase activity"/>
    <property type="evidence" value="ECO:0007669"/>
    <property type="project" value="UniProtKB-UniRule"/>
</dbReference>